<evidence type="ECO:0000256" key="8">
    <source>
        <dbReference type="ARBA" id="ARBA00023136"/>
    </source>
</evidence>
<dbReference type="Pfam" id="PF03142">
    <property type="entry name" value="Chitin_synth_2"/>
    <property type="match status" value="2"/>
</dbReference>
<dbReference type="GO" id="GO:0005886">
    <property type="term" value="C:plasma membrane"/>
    <property type="evidence" value="ECO:0007669"/>
    <property type="project" value="UniProtKB-SubCell"/>
</dbReference>
<sequence length="575" mass="66614">MEMAMETAPGSLIANGYKNIPATLRRRTLSFSSRKLRSTIEHLPTVNAQRLKWEKHVFLFFFFTINLTLAYMSTKFSKYYWILLPITILRPLIDCTEIFLVIVFYIIRRANPRVPKIPEKLENLVYLLPCYNESYEELMNSLNSLADQKHLDGHRKAVVIVCDGRCKGKGMTKTTAEHLTEDIIESPSSIKMRSAYTAWDDTQMNAEIVTGEFKGLKVFCIIKEENRGKRDGIILARSFLHKFNLRDTIESPGIISSDLFQKWSKFLIDNSMLSVEYVVGMDADTRFDEECVFNLMQTAREGEQVVGVCGYILADFSSTSRFSLPYLYQNAEYAIGQYRRRLRQNLTTRKVTCLPGCCQILRVVESTCGDEVLKRFGYYPRETDGLFRTIRSMMSEDRDHVCLVLDGDTSVETRQCLTARAYTSVPQTYPVFLSQRRRWTLGPMTSDSMLAIRNTSIWLERIAAASAVMNWSLNLSMFFAKFIREDFDRRTRHIFFVLVLIRQLWDFSIVFISPRSFIEAVQFIIGAFMCVMFGPMIGFTVQMYSLYKLNDFRWGKTRVVVSEDQVKSKPNHVRS</sequence>
<evidence type="ECO:0000256" key="5">
    <source>
        <dbReference type="ARBA" id="ARBA00022679"/>
    </source>
</evidence>
<dbReference type="PANTHER" id="PTHR22914">
    <property type="entry name" value="CHITIN SYNTHASE"/>
    <property type="match status" value="1"/>
</dbReference>
<proteinExistence type="predicted"/>
<dbReference type="Proteomes" id="UP000240883">
    <property type="component" value="Unassembled WGS sequence"/>
</dbReference>
<dbReference type="GO" id="GO:0006031">
    <property type="term" value="P:chitin biosynthetic process"/>
    <property type="evidence" value="ECO:0007669"/>
    <property type="project" value="TreeGrafter"/>
</dbReference>
<keyword evidence="12" id="KW-1185">Reference proteome</keyword>
<organism evidence="11 12">
    <name type="scientific">Corynespora cassiicola Philippines</name>
    <dbReference type="NCBI Taxonomy" id="1448308"/>
    <lineage>
        <taxon>Eukaryota</taxon>
        <taxon>Fungi</taxon>
        <taxon>Dikarya</taxon>
        <taxon>Ascomycota</taxon>
        <taxon>Pezizomycotina</taxon>
        <taxon>Dothideomycetes</taxon>
        <taxon>Pleosporomycetidae</taxon>
        <taxon>Pleosporales</taxon>
        <taxon>Corynesporascaceae</taxon>
        <taxon>Corynespora</taxon>
    </lineage>
</organism>
<keyword evidence="4" id="KW-0328">Glycosyltransferase</keyword>
<dbReference type="Gene3D" id="3.90.550.10">
    <property type="entry name" value="Spore Coat Polysaccharide Biosynthesis Protein SpsA, Chain A"/>
    <property type="match status" value="1"/>
</dbReference>
<gene>
    <name evidence="11" type="ORF">BS50DRAFT_561994</name>
</gene>
<protein>
    <recommendedName>
        <fullName evidence="2">chitin synthase</fullName>
        <ecNumber evidence="2">2.4.1.16</ecNumber>
    </recommendedName>
</protein>
<evidence type="ECO:0000313" key="12">
    <source>
        <dbReference type="Proteomes" id="UP000240883"/>
    </source>
</evidence>
<dbReference type="STRING" id="1448308.A0A2T2N9A2"/>
<evidence type="ECO:0000256" key="6">
    <source>
        <dbReference type="ARBA" id="ARBA00022692"/>
    </source>
</evidence>
<dbReference type="OrthoDB" id="370884at2759"/>
<feature type="transmembrane region" description="Helical" evidence="10">
    <location>
        <begin position="494"/>
        <end position="514"/>
    </location>
</feature>
<keyword evidence="3" id="KW-1003">Cell membrane</keyword>
<evidence type="ECO:0000256" key="10">
    <source>
        <dbReference type="SAM" id="Phobius"/>
    </source>
</evidence>
<evidence type="ECO:0000256" key="3">
    <source>
        <dbReference type="ARBA" id="ARBA00022475"/>
    </source>
</evidence>
<keyword evidence="6 10" id="KW-0812">Transmembrane</keyword>
<dbReference type="AlphaFoldDB" id="A0A2T2N9A2"/>
<dbReference type="EC" id="2.4.1.16" evidence="2"/>
<evidence type="ECO:0000256" key="1">
    <source>
        <dbReference type="ARBA" id="ARBA00004651"/>
    </source>
</evidence>
<feature type="transmembrane region" description="Helical" evidence="10">
    <location>
        <begin position="57"/>
        <end position="73"/>
    </location>
</feature>
<reference evidence="11 12" key="1">
    <citation type="journal article" date="2018" name="Front. Microbiol.">
        <title>Genome-Wide Analysis of Corynespora cassiicola Leaf Fall Disease Putative Effectors.</title>
        <authorList>
            <person name="Lopez D."/>
            <person name="Ribeiro S."/>
            <person name="Label P."/>
            <person name="Fumanal B."/>
            <person name="Venisse J.S."/>
            <person name="Kohler A."/>
            <person name="de Oliveira R.R."/>
            <person name="Labutti K."/>
            <person name="Lipzen A."/>
            <person name="Lail K."/>
            <person name="Bauer D."/>
            <person name="Ohm R.A."/>
            <person name="Barry K.W."/>
            <person name="Spatafora J."/>
            <person name="Grigoriev I.V."/>
            <person name="Martin F.M."/>
            <person name="Pujade-Renaud V."/>
        </authorList>
    </citation>
    <scope>NUCLEOTIDE SEQUENCE [LARGE SCALE GENOMIC DNA]</scope>
    <source>
        <strain evidence="11 12">Philippines</strain>
    </source>
</reference>
<dbReference type="GO" id="GO:0004100">
    <property type="term" value="F:chitin synthase activity"/>
    <property type="evidence" value="ECO:0007669"/>
    <property type="project" value="UniProtKB-EC"/>
</dbReference>
<evidence type="ECO:0000256" key="9">
    <source>
        <dbReference type="ARBA" id="ARBA00023180"/>
    </source>
</evidence>
<feature type="transmembrane region" description="Helical" evidence="10">
    <location>
        <begin position="520"/>
        <end position="547"/>
    </location>
</feature>
<keyword evidence="8 10" id="KW-0472">Membrane</keyword>
<accession>A0A2T2N9A2</accession>
<comment type="subcellular location">
    <subcellularLocation>
        <location evidence="1">Cell membrane</location>
        <topology evidence="1">Multi-pass membrane protein</topology>
    </subcellularLocation>
</comment>
<keyword evidence="9" id="KW-0325">Glycoprotein</keyword>
<name>A0A2T2N9A2_CORCC</name>
<dbReference type="EMBL" id="KZ678143">
    <property type="protein sequence ID" value="PSN61826.1"/>
    <property type="molecule type" value="Genomic_DNA"/>
</dbReference>
<keyword evidence="7 10" id="KW-1133">Transmembrane helix</keyword>
<dbReference type="InterPro" id="IPR029044">
    <property type="entry name" value="Nucleotide-diphossugar_trans"/>
</dbReference>
<evidence type="ECO:0000256" key="2">
    <source>
        <dbReference type="ARBA" id="ARBA00012543"/>
    </source>
</evidence>
<evidence type="ECO:0000313" key="11">
    <source>
        <dbReference type="EMBL" id="PSN61826.1"/>
    </source>
</evidence>
<evidence type="ECO:0000256" key="7">
    <source>
        <dbReference type="ARBA" id="ARBA00022989"/>
    </source>
</evidence>
<dbReference type="GO" id="GO:0031505">
    <property type="term" value="P:fungal-type cell wall organization"/>
    <property type="evidence" value="ECO:0007669"/>
    <property type="project" value="TreeGrafter"/>
</dbReference>
<feature type="transmembrane region" description="Helical" evidence="10">
    <location>
        <begin position="79"/>
        <end position="107"/>
    </location>
</feature>
<dbReference type="PANTHER" id="PTHR22914:SF13">
    <property type="entry name" value="CHITIN SYNTHASE"/>
    <property type="match status" value="1"/>
</dbReference>
<dbReference type="SUPFAM" id="SSF53448">
    <property type="entry name" value="Nucleotide-diphospho-sugar transferases"/>
    <property type="match status" value="1"/>
</dbReference>
<dbReference type="InterPro" id="IPR004835">
    <property type="entry name" value="Chitin_synth"/>
</dbReference>
<evidence type="ECO:0000256" key="4">
    <source>
        <dbReference type="ARBA" id="ARBA00022676"/>
    </source>
</evidence>
<keyword evidence="5" id="KW-0808">Transferase</keyword>
<dbReference type="GO" id="GO:0030428">
    <property type="term" value="C:cell septum"/>
    <property type="evidence" value="ECO:0007669"/>
    <property type="project" value="TreeGrafter"/>
</dbReference>